<organism evidence="1 2">
    <name type="scientific">Babesia caballi</name>
    <dbReference type="NCBI Taxonomy" id="5871"/>
    <lineage>
        <taxon>Eukaryota</taxon>
        <taxon>Sar</taxon>
        <taxon>Alveolata</taxon>
        <taxon>Apicomplexa</taxon>
        <taxon>Aconoidasida</taxon>
        <taxon>Piroplasmida</taxon>
        <taxon>Babesiidae</taxon>
        <taxon>Babesia</taxon>
    </lineage>
</organism>
<evidence type="ECO:0000313" key="1">
    <source>
        <dbReference type="EMBL" id="GIX65521.1"/>
    </source>
</evidence>
<reference evidence="1 2" key="1">
    <citation type="submission" date="2021-06" db="EMBL/GenBank/DDBJ databases">
        <title>Genome sequence of Babesia caballi.</title>
        <authorList>
            <person name="Yamagishi J."/>
            <person name="Kidaka T."/>
            <person name="Ochi A."/>
        </authorList>
    </citation>
    <scope>NUCLEOTIDE SEQUENCE [LARGE SCALE GENOMIC DNA]</scope>
    <source>
        <strain evidence="1">USDA-D6B2</strain>
    </source>
</reference>
<proteinExistence type="predicted"/>
<accession>A0AAV4LZ77</accession>
<sequence>MRLRLSRSAVESGFHLRLSVPSEGIGGRPAEFDIRQLRDDDIVPCDSLWNRKASSVLARMNFPPVLRDELPVIALRDSNHVLCFYGVSISAPFYVSAPQHANISFGKDAVPSDERREYVVRVIGT</sequence>
<keyword evidence="2" id="KW-1185">Reference proteome</keyword>
<dbReference type="EMBL" id="BPLF01000005">
    <property type="protein sequence ID" value="GIX65521.1"/>
    <property type="molecule type" value="Genomic_DNA"/>
</dbReference>
<protein>
    <submittedName>
        <fullName evidence="1">C-terminal processing peptidase family protein</fullName>
    </submittedName>
</protein>
<gene>
    <name evidence="1" type="ORF">BcabD6B2_49560</name>
</gene>
<dbReference type="GeneID" id="94197002"/>
<dbReference type="Proteomes" id="UP001497744">
    <property type="component" value="Unassembled WGS sequence"/>
</dbReference>
<name>A0AAV4LZ77_BABCB</name>
<evidence type="ECO:0000313" key="2">
    <source>
        <dbReference type="Proteomes" id="UP001497744"/>
    </source>
</evidence>
<dbReference type="AlphaFoldDB" id="A0AAV4LZ77"/>
<dbReference type="RefSeq" id="XP_067717590.1">
    <property type="nucleotide sequence ID" value="XM_067861489.1"/>
</dbReference>
<comment type="caution">
    <text evidence="1">The sequence shown here is derived from an EMBL/GenBank/DDBJ whole genome shotgun (WGS) entry which is preliminary data.</text>
</comment>